<gene>
    <name evidence="1" type="ORF">L6164_003239</name>
</gene>
<reference evidence="1 2" key="1">
    <citation type="journal article" date="2022" name="DNA Res.">
        <title>Chromosomal-level genome assembly of the orchid tree Bauhinia variegata (Leguminosae; Cercidoideae) supports the allotetraploid origin hypothesis of Bauhinia.</title>
        <authorList>
            <person name="Zhong Y."/>
            <person name="Chen Y."/>
            <person name="Zheng D."/>
            <person name="Pang J."/>
            <person name="Liu Y."/>
            <person name="Luo S."/>
            <person name="Meng S."/>
            <person name="Qian L."/>
            <person name="Wei D."/>
            <person name="Dai S."/>
            <person name="Zhou R."/>
        </authorList>
    </citation>
    <scope>NUCLEOTIDE SEQUENCE [LARGE SCALE GENOMIC DNA]</scope>
    <source>
        <strain evidence="1">BV-YZ2020</strain>
    </source>
</reference>
<comment type="caution">
    <text evidence="1">The sequence shown here is derived from an EMBL/GenBank/DDBJ whole genome shotgun (WGS) entry which is preliminary data.</text>
</comment>
<evidence type="ECO:0000313" key="2">
    <source>
        <dbReference type="Proteomes" id="UP000828941"/>
    </source>
</evidence>
<dbReference type="EMBL" id="CM039427">
    <property type="protein sequence ID" value="KAI4354372.1"/>
    <property type="molecule type" value="Genomic_DNA"/>
</dbReference>
<keyword evidence="2" id="KW-1185">Reference proteome</keyword>
<accession>A0ACB9Q042</accession>
<organism evidence="1 2">
    <name type="scientific">Bauhinia variegata</name>
    <name type="common">Purple orchid tree</name>
    <name type="synonym">Phanera variegata</name>
    <dbReference type="NCBI Taxonomy" id="167791"/>
    <lineage>
        <taxon>Eukaryota</taxon>
        <taxon>Viridiplantae</taxon>
        <taxon>Streptophyta</taxon>
        <taxon>Embryophyta</taxon>
        <taxon>Tracheophyta</taxon>
        <taxon>Spermatophyta</taxon>
        <taxon>Magnoliopsida</taxon>
        <taxon>eudicotyledons</taxon>
        <taxon>Gunneridae</taxon>
        <taxon>Pentapetalae</taxon>
        <taxon>rosids</taxon>
        <taxon>fabids</taxon>
        <taxon>Fabales</taxon>
        <taxon>Fabaceae</taxon>
        <taxon>Cercidoideae</taxon>
        <taxon>Cercideae</taxon>
        <taxon>Bauhiniinae</taxon>
        <taxon>Bauhinia</taxon>
    </lineage>
</organism>
<sequence length="151" mass="17049">MASVMKAEVKTEIKSGAQDFYEIFRRKMHLLPKIVPQIIRDTQLLKGDGETVGSVTAWTYALGNTQVPKETLEVIDGQNKAITFNFLDAATITICYETFKETIQVTPKDEGSMVNWTIMYQKQKEGNPDPKRYLELIALITKAVDAYLLNA</sequence>
<proteinExistence type="predicted"/>
<dbReference type="Proteomes" id="UP000828941">
    <property type="component" value="Chromosome 2"/>
</dbReference>
<protein>
    <submittedName>
        <fullName evidence="1">Uncharacterized protein</fullName>
    </submittedName>
</protein>
<name>A0ACB9Q042_BAUVA</name>
<evidence type="ECO:0000313" key="1">
    <source>
        <dbReference type="EMBL" id="KAI4354372.1"/>
    </source>
</evidence>